<proteinExistence type="predicted"/>
<organism evidence="1 2">
    <name type="scientific">Mycobacterium pseudokansasii</name>
    <dbReference type="NCBI Taxonomy" id="2341080"/>
    <lineage>
        <taxon>Bacteria</taxon>
        <taxon>Bacillati</taxon>
        <taxon>Actinomycetota</taxon>
        <taxon>Actinomycetes</taxon>
        <taxon>Mycobacteriales</taxon>
        <taxon>Mycobacteriaceae</taxon>
        <taxon>Mycobacterium</taxon>
    </lineage>
</organism>
<name>A0A498QR71_9MYCO</name>
<gene>
    <name evidence="1" type="ORF">LAUMK142_02775</name>
</gene>
<protein>
    <submittedName>
        <fullName evidence="1">Uncharacterized protein</fullName>
    </submittedName>
</protein>
<dbReference type="AlphaFoldDB" id="A0A498QR71"/>
<evidence type="ECO:0000313" key="1">
    <source>
        <dbReference type="EMBL" id="VBA50722.1"/>
    </source>
</evidence>
<keyword evidence="2" id="KW-1185">Reference proteome</keyword>
<dbReference type="Proteomes" id="UP000268285">
    <property type="component" value="Unassembled WGS sequence"/>
</dbReference>
<dbReference type="EMBL" id="UPHU01000001">
    <property type="protein sequence ID" value="VBA50722.1"/>
    <property type="molecule type" value="Genomic_DNA"/>
</dbReference>
<accession>A0A498QR71</accession>
<evidence type="ECO:0000313" key="2">
    <source>
        <dbReference type="Proteomes" id="UP000268285"/>
    </source>
</evidence>
<reference evidence="1 2" key="1">
    <citation type="submission" date="2018-09" db="EMBL/GenBank/DDBJ databases">
        <authorList>
            <person name="Tagini F."/>
        </authorList>
    </citation>
    <scope>NUCLEOTIDE SEQUENCE [LARGE SCALE GENOMIC DNA]</scope>
    <source>
        <strain evidence="1 2">MK142</strain>
    </source>
</reference>
<sequence>MDSAVELHLRQLIFERLADIVAENGVVRRAELEQLQVRDQHWRVIDRNRGIRNPRELLATLSVISNPNGPYADMHVGDSRYAYDYLRHGKLLDAATSSATTSNTAFR</sequence>
<dbReference type="RefSeq" id="WP_051490522.1">
    <property type="nucleotide sequence ID" value="NZ_UPHN01000075.1"/>
</dbReference>